<dbReference type="STRING" id="1161919.EPIR_1364"/>
<keyword evidence="2" id="KW-0378">Hydrolase</keyword>
<dbReference type="GO" id="GO:0005524">
    <property type="term" value="F:ATP binding"/>
    <property type="evidence" value="ECO:0007669"/>
    <property type="project" value="InterPro"/>
</dbReference>
<dbReference type="EMBL" id="CAHS01000014">
    <property type="protein sequence ID" value="CCG86729.1"/>
    <property type="molecule type" value="Genomic_DNA"/>
</dbReference>
<dbReference type="InterPro" id="IPR027417">
    <property type="entry name" value="P-loop_NTPase"/>
</dbReference>
<dbReference type="Gene3D" id="3.40.50.300">
    <property type="entry name" value="P-loop containing nucleotide triphosphate hydrolases"/>
    <property type="match status" value="1"/>
</dbReference>
<dbReference type="GO" id="GO:0034040">
    <property type="term" value="F:ATPase-coupled lipid transmembrane transporter activity"/>
    <property type="evidence" value="ECO:0007669"/>
    <property type="project" value="TreeGrafter"/>
</dbReference>
<comment type="caution">
    <text evidence="2">The sequence shown here is derived from an EMBL/GenBank/DDBJ whole genome shotgun (WGS) entry which is preliminary data.</text>
</comment>
<proteinExistence type="predicted"/>
<dbReference type="InterPro" id="IPR003439">
    <property type="entry name" value="ABC_transporter-like_ATP-bd"/>
</dbReference>
<dbReference type="EC" id="3.4.22.-" evidence="2"/>
<dbReference type="AlphaFoldDB" id="V5Z6W8"/>
<dbReference type="PANTHER" id="PTHR24221:SF606">
    <property type="entry name" value="COLICIN V SECRETION-PROCESSING ATP-BINDING PROTEIN"/>
    <property type="match status" value="1"/>
</dbReference>
<evidence type="ECO:0000313" key="3">
    <source>
        <dbReference type="Proteomes" id="UP000018217"/>
    </source>
</evidence>
<dbReference type="Proteomes" id="UP000018217">
    <property type="component" value="Unassembled WGS sequence"/>
</dbReference>
<sequence>MAMPMQYETMVGDMGSILSGGQKQRVSLARALYKRPRILFLDEATSDLDVINEQKINQAVKQMPITRIFVAHRPEMIAVADRVYNLKEKTFITQR</sequence>
<reference evidence="2 3" key="1">
    <citation type="journal article" date="2013" name="Syst. Appl. Microbiol.">
        <title>Phylogenetic position and virulence apparatus of the pear flower necrosis pathogen Erwinia piriflorinigrans CFBP 5888T as assessed by comparative genomics.</title>
        <authorList>
            <person name="Smits T.H."/>
            <person name="Rezzonico F."/>
            <person name="Lopez M.M."/>
            <person name="Blom J."/>
            <person name="Goesmann A."/>
            <person name="Frey J.E."/>
            <person name="Duffy B."/>
        </authorList>
    </citation>
    <scope>NUCLEOTIDE SEQUENCE [LARGE SCALE GENOMIC DNA]</scope>
    <source>
        <strain evidence="3">CFBP5888</strain>
    </source>
</reference>
<dbReference type="InterPro" id="IPR039421">
    <property type="entry name" value="Type_1_exporter"/>
</dbReference>
<organism evidence="2 3">
    <name type="scientific">Erwinia piriflorinigrans CFBP 5888</name>
    <dbReference type="NCBI Taxonomy" id="1161919"/>
    <lineage>
        <taxon>Bacteria</taxon>
        <taxon>Pseudomonadati</taxon>
        <taxon>Pseudomonadota</taxon>
        <taxon>Gammaproteobacteria</taxon>
        <taxon>Enterobacterales</taxon>
        <taxon>Erwiniaceae</taxon>
        <taxon>Erwinia</taxon>
    </lineage>
</organism>
<evidence type="ECO:0000313" key="2">
    <source>
        <dbReference type="EMBL" id="CCG86729.1"/>
    </source>
</evidence>
<name>V5Z6W8_9GAMM</name>
<feature type="domain" description="ABC transporter" evidence="1">
    <location>
        <begin position="8"/>
        <end position="46"/>
    </location>
</feature>
<protein>
    <submittedName>
        <fullName evidence="2">Putative toxin transporter</fullName>
        <ecNumber evidence="2">3.4.22.-</ecNumber>
    </submittedName>
</protein>
<dbReference type="GO" id="GO:0016887">
    <property type="term" value="F:ATP hydrolysis activity"/>
    <property type="evidence" value="ECO:0007669"/>
    <property type="project" value="InterPro"/>
</dbReference>
<accession>V5Z6W8</accession>
<gene>
    <name evidence="2" type="primary">cvaB</name>
    <name evidence="2" type="ORF">EPIR_1364</name>
</gene>
<keyword evidence="3" id="KW-1185">Reference proteome</keyword>
<dbReference type="PANTHER" id="PTHR24221">
    <property type="entry name" value="ATP-BINDING CASSETTE SUB-FAMILY B"/>
    <property type="match status" value="1"/>
</dbReference>
<dbReference type="Pfam" id="PF00005">
    <property type="entry name" value="ABC_tran"/>
    <property type="match status" value="1"/>
</dbReference>
<dbReference type="SUPFAM" id="SSF52540">
    <property type="entry name" value="P-loop containing nucleoside triphosphate hydrolases"/>
    <property type="match status" value="1"/>
</dbReference>
<evidence type="ECO:0000259" key="1">
    <source>
        <dbReference type="Pfam" id="PF00005"/>
    </source>
</evidence>